<evidence type="ECO:0000313" key="5">
    <source>
        <dbReference type="Proteomes" id="UP000182761"/>
    </source>
</evidence>
<dbReference type="InterPro" id="IPR000873">
    <property type="entry name" value="AMP-dep_synth/lig_dom"/>
</dbReference>
<dbReference type="OrthoDB" id="8870348at2"/>
<sequence>MIDLNFSKQIDPDTIPCQEKWQLDIVDFLKDWYSPSTTITTKTSGSTGTPKNIKLTKKAMAESAKMTGTFLNLRANDRALLCMPSSYIAGKMMLVRALVWKLHLYCIEPTSHPLENLNMIFTFSAMTPMQVENSLEKLYLIKKLIVGGAQPSFQLVSQLKNQSTDIYESFGMTETISHIALKKISDHEEHPVFKLMPNTKIRVDERGCLCVLPPFLNEEIKTNDLISIISENEFEWKGRIDNVINSGGIKIFPEQVEKQLKSVIDSDFIISSIKDPLLGNKVVIIIAGKKDTDLEEKILDFNFDNKYEKPKEFIYVDSFAKTPTGKIIRKI</sequence>
<dbReference type="InterPro" id="IPR042099">
    <property type="entry name" value="ANL_N_sf"/>
</dbReference>
<feature type="domain" description="AMP-dependent synthetase/ligase" evidence="3">
    <location>
        <begin position="43"/>
        <end position="205"/>
    </location>
</feature>
<reference evidence="4 5" key="1">
    <citation type="submission" date="2016-01" db="EMBL/GenBank/DDBJ databases">
        <authorList>
            <person name="McClelland M."/>
            <person name="Jain A."/>
            <person name="Saraogi P."/>
            <person name="Mendelson R."/>
            <person name="Westerman R."/>
            <person name="SanMiguel P."/>
            <person name="Csonka L."/>
        </authorList>
    </citation>
    <scope>NUCLEOTIDE SEQUENCE [LARGE SCALE GENOMIC DNA]</scope>
    <source>
        <strain evidence="4 5">R-53146</strain>
    </source>
</reference>
<accession>A0A0X3AP91</accession>
<keyword evidence="2 4" id="KW-0436">Ligase</keyword>
<proteinExistence type="inferred from homology"/>
<dbReference type="AlphaFoldDB" id="A0A0X3AP91"/>
<organism evidence="4 5">
    <name type="scientific">Apibacter mensalis</name>
    <dbReference type="NCBI Taxonomy" id="1586267"/>
    <lineage>
        <taxon>Bacteria</taxon>
        <taxon>Pseudomonadati</taxon>
        <taxon>Bacteroidota</taxon>
        <taxon>Flavobacteriia</taxon>
        <taxon>Flavobacteriales</taxon>
        <taxon>Weeksellaceae</taxon>
        <taxon>Apibacter</taxon>
    </lineage>
</organism>
<dbReference type="InterPro" id="IPR045851">
    <property type="entry name" value="AMP-bd_C_sf"/>
</dbReference>
<dbReference type="SUPFAM" id="SSF56801">
    <property type="entry name" value="Acetyl-CoA synthetase-like"/>
    <property type="match status" value="1"/>
</dbReference>
<keyword evidence="5" id="KW-1185">Reference proteome</keyword>
<dbReference type="RefSeq" id="WP_055425183.1">
    <property type="nucleotide sequence ID" value="NZ_FCOR01000004.1"/>
</dbReference>
<dbReference type="Proteomes" id="UP000182761">
    <property type="component" value="Unassembled WGS sequence"/>
</dbReference>
<evidence type="ECO:0000256" key="1">
    <source>
        <dbReference type="ARBA" id="ARBA00006432"/>
    </source>
</evidence>
<dbReference type="EMBL" id="FCOR01000004">
    <property type="protein sequence ID" value="CVK15967.1"/>
    <property type="molecule type" value="Genomic_DNA"/>
</dbReference>
<evidence type="ECO:0000313" key="4">
    <source>
        <dbReference type="EMBL" id="CVK15967.1"/>
    </source>
</evidence>
<dbReference type="PANTHER" id="PTHR43201">
    <property type="entry name" value="ACYL-COA SYNTHETASE"/>
    <property type="match status" value="1"/>
</dbReference>
<dbReference type="PANTHER" id="PTHR43201:SF5">
    <property type="entry name" value="MEDIUM-CHAIN ACYL-COA LIGASE ACSF2, MITOCHONDRIAL"/>
    <property type="match status" value="1"/>
</dbReference>
<evidence type="ECO:0000259" key="3">
    <source>
        <dbReference type="Pfam" id="PF00501"/>
    </source>
</evidence>
<dbReference type="Pfam" id="PF00501">
    <property type="entry name" value="AMP-binding"/>
    <property type="match status" value="1"/>
</dbReference>
<comment type="similarity">
    <text evidence="1">Belongs to the ATP-dependent AMP-binding enzyme family.</text>
</comment>
<protein>
    <submittedName>
        <fullName evidence="4">O-succinylbenzoic acid--CoA ligase</fullName>
    </submittedName>
</protein>
<dbReference type="GO" id="GO:0031956">
    <property type="term" value="F:medium-chain fatty acid-CoA ligase activity"/>
    <property type="evidence" value="ECO:0007669"/>
    <property type="project" value="TreeGrafter"/>
</dbReference>
<dbReference type="Gene3D" id="3.40.50.12780">
    <property type="entry name" value="N-terminal domain of ligase-like"/>
    <property type="match status" value="1"/>
</dbReference>
<gene>
    <name evidence="4" type="ORF">Ga0061079_10485</name>
</gene>
<name>A0A0X3AP91_9FLAO</name>
<dbReference type="STRING" id="1586267.GCA_001418685_00805"/>
<dbReference type="GO" id="GO:0006631">
    <property type="term" value="P:fatty acid metabolic process"/>
    <property type="evidence" value="ECO:0007669"/>
    <property type="project" value="TreeGrafter"/>
</dbReference>
<evidence type="ECO:0000256" key="2">
    <source>
        <dbReference type="ARBA" id="ARBA00022598"/>
    </source>
</evidence>
<dbReference type="Gene3D" id="3.30.300.30">
    <property type="match status" value="1"/>
</dbReference>